<name>A0ABN9WXH5_9DINO</name>
<organism evidence="1 2">
    <name type="scientific">Prorocentrum cordatum</name>
    <dbReference type="NCBI Taxonomy" id="2364126"/>
    <lineage>
        <taxon>Eukaryota</taxon>
        <taxon>Sar</taxon>
        <taxon>Alveolata</taxon>
        <taxon>Dinophyceae</taxon>
        <taxon>Prorocentrales</taxon>
        <taxon>Prorocentraceae</taxon>
        <taxon>Prorocentrum</taxon>
    </lineage>
</organism>
<gene>
    <name evidence="1" type="ORF">PCOR1329_LOCUS71499</name>
</gene>
<sequence length="212" mass="22507">MPVLAPPEPSVLAGLTEWGVGVEQPVWAQVADVLGDGELMDITLIANTAKADMVEASLAAGLRGVAKTRINLAYNTAREKLSLPAADLRAEVPVRASTVTLGATLAPEGAGTATSPDAPGGPSGVVRRTLKAQHHWDPTVRVEVFPLSPDALAKMTGCIDKPIAEAYRDHFASMTRSFPGADAWALCVEADWTFRYEFAPYERDRQAAALSL</sequence>
<accession>A0ABN9WXH5</accession>
<evidence type="ECO:0000313" key="1">
    <source>
        <dbReference type="EMBL" id="CAK0891616.1"/>
    </source>
</evidence>
<proteinExistence type="predicted"/>
<evidence type="ECO:0000313" key="2">
    <source>
        <dbReference type="Proteomes" id="UP001189429"/>
    </source>
</evidence>
<reference evidence="1" key="1">
    <citation type="submission" date="2023-10" db="EMBL/GenBank/DDBJ databases">
        <authorList>
            <person name="Chen Y."/>
            <person name="Shah S."/>
            <person name="Dougan E. K."/>
            <person name="Thang M."/>
            <person name="Chan C."/>
        </authorList>
    </citation>
    <scope>NUCLEOTIDE SEQUENCE [LARGE SCALE GENOMIC DNA]</scope>
</reference>
<comment type="caution">
    <text evidence="1">The sequence shown here is derived from an EMBL/GenBank/DDBJ whole genome shotgun (WGS) entry which is preliminary data.</text>
</comment>
<protein>
    <submittedName>
        <fullName evidence="1">Uncharacterized protein</fullName>
    </submittedName>
</protein>
<dbReference type="EMBL" id="CAUYUJ010019497">
    <property type="protein sequence ID" value="CAK0891616.1"/>
    <property type="molecule type" value="Genomic_DNA"/>
</dbReference>
<dbReference type="Proteomes" id="UP001189429">
    <property type="component" value="Unassembled WGS sequence"/>
</dbReference>
<keyword evidence="2" id="KW-1185">Reference proteome</keyword>